<evidence type="ECO:0000256" key="4">
    <source>
        <dbReference type="ARBA" id="ARBA00022989"/>
    </source>
</evidence>
<dbReference type="GO" id="GO:0005886">
    <property type="term" value="C:plasma membrane"/>
    <property type="evidence" value="ECO:0007669"/>
    <property type="project" value="UniProtKB-SubCell"/>
</dbReference>
<evidence type="ECO:0000313" key="10">
    <source>
        <dbReference type="EMBL" id="MPM88080.1"/>
    </source>
</evidence>
<keyword evidence="3 7" id="KW-0812">Transmembrane</keyword>
<evidence type="ECO:0000259" key="8">
    <source>
        <dbReference type="Pfam" id="PF02687"/>
    </source>
</evidence>
<keyword evidence="4 7" id="KW-1133">Transmembrane helix</keyword>
<comment type="subcellular location">
    <subcellularLocation>
        <location evidence="1">Cell membrane</location>
        <topology evidence="1">Multi-pass membrane protein</topology>
    </subcellularLocation>
</comment>
<comment type="similarity">
    <text evidence="6">Belongs to the ABC-4 integral membrane protein family.</text>
</comment>
<evidence type="ECO:0000256" key="1">
    <source>
        <dbReference type="ARBA" id="ARBA00004651"/>
    </source>
</evidence>
<protein>
    <submittedName>
        <fullName evidence="10">Putative ABC transporter permease YknZ</fullName>
    </submittedName>
</protein>
<dbReference type="InterPro" id="IPR050250">
    <property type="entry name" value="Macrolide_Exporter_MacB"/>
</dbReference>
<proteinExistence type="inferred from homology"/>
<dbReference type="Pfam" id="PF02687">
    <property type="entry name" value="FtsX"/>
    <property type="match status" value="1"/>
</dbReference>
<dbReference type="PANTHER" id="PTHR30572:SF4">
    <property type="entry name" value="ABC TRANSPORTER PERMEASE YTRF"/>
    <property type="match status" value="1"/>
</dbReference>
<gene>
    <name evidence="10" type="primary">yknZ_6</name>
    <name evidence="10" type="ORF">SDC9_135181</name>
</gene>
<reference evidence="10" key="1">
    <citation type="submission" date="2019-08" db="EMBL/GenBank/DDBJ databases">
        <authorList>
            <person name="Kucharzyk K."/>
            <person name="Murdoch R.W."/>
            <person name="Higgins S."/>
            <person name="Loffler F."/>
        </authorList>
    </citation>
    <scope>NUCLEOTIDE SEQUENCE</scope>
</reference>
<accession>A0A645DF19</accession>
<evidence type="ECO:0000256" key="5">
    <source>
        <dbReference type="ARBA" id="ARBA00023136"/>
    </source>
</evidence>
<evidence type="ECO:0000256" key="6">
    <source>
        <dbReference type="ARBA" id="ARBA00038076"/>
    </source>
</evidence>
<dbReference type="EMBL" id="VSSQ01035764">
    <property type="protein sequence ID" value="MPM88080.1"/>
    <property type="molecule type" value="Genomic_DNA"/>
</dbReference>
<organism evidence="10">
    <name type="scientific">bioreactor metagenome</name>
    <dbReference type="NCBI Taxonomy" id="1076179"/>
    <lineage>
        <taxon>unclassified sequences</taxon>
        <taxon>metagenomes</taxon>
        <taxon>ecological metagenomes</taxon>
    </lineage>
</organism>
<dbReference type="GO" id="GO:0022857">
    <property type="term" value="F:transmembrane transporter activity"/>
    <property type="evidence" value="ECO:0007669"/>
    <property type="project" value="TreeGrafter"/>
</dbReference>
<feature type="transmembrane region" description="Helical" evidence="7">
    <location>
        <begin position="275"/>
        <end position="296"/>
    </location>
</feature>
<dbReference type="InterPro" id="IPR003838">
    <property type="entry name" value="ABC3_permease_C"/>
</dbReference>
<evidence type="ECO:0000256" key="2">
    <source>
        <dbReference type="ARBA" id="ARBA00022475"/>
    </source>
</evidence>
<dbReference type="Pfam" id="PF12704">
    <property type="entry name" value="MacB_PCD"/>
    <property type="match status" value="1"/>
</dbReference>
<keyword evidence="2" id="KW-1003">Cell membrane</keyword>
<evidence type="ECO:0000259" key="9">
    <source>
        <dbReference type="Pfam" id="PF12704"/>
    </source>
</evidence>
<evidence type="ECO:0000256" key="7">
    <source>
        <dbReference type="SAM" id="Phobius"/>
    </source>
</evidence>
<feature type="domain" description="MacB-like periplasmic core" evidence="9">
    <location>
        <begin position="6"/>
        <end position="154"/>
    </location>
</feature>
<dbReference type="AlphaFoldDB" id="A0A645DF19"/>
<sequence>MEITTSGQVKSGRDYANVNVYGVNENYMPMNDLEMLAGRNIRAKDNEGTRNVAVVSDKLVNNMFRGDREAALGQEVQATLGKEIYTFTVVGVYEYKQNAMMGMMSSSSEKDITTEMYVPLKTVKRINGTRDGYYEYFLAGVNGDTKEVAKQVEQFLNRYYADNEDFQPVALSMESVTDMVSSMMDTLSIAISVIAGISLLVGGIGVMNIMLVSVTERTREIGTRKALGATNNNIRLQFVVESVIICLVGGVIGVLFGALLGYIGSSLLKAPSAPTLGSVLPAFGFSMGIGVFFGYYPANKAATLDPIEALRYE</sequence>
<dbReference type="InterPro" id="IPR025857">
    <property type="entry name" value="MacB_PCD"/>
</dbReference>
<feature type="transmembrane region" description="Helical" evidence="7">
    <location>
        <begin position="236"/>
        <end position="263"/>
    </location>
</feature>
<comment type="caution">
    <text evidence="10">The sequence shown here is derived from an EMBL/GenBank/DDBJ whole genome shotgun (WGS) entry which is preliminary data.</text>
</comment>
<name>A0A645DF19_9ZZZZ</name>
<feature type="transmembrane region" description="Helical" evidence="7">
    <location>
        <begin position="189"/>
        <end position="215"/>
    </location>
</feature>
<feature type="domain" description="ABC3 transporter permease C-terminal" evidence="8">
    <location>
        <begin position="193"/>
        <end position="306"/>
    </location>
</feature>
<dbReference type="PANTHER" id="PTHR30572">
    <property type="entry name" value="MEMBRANE COMPONENT OF TRANSPORTER-RELATED"/>
    <property type="match status" value="1"/>
</dbReference>
<keyword evidence="5 7" id="KW-0472">Membrane</keyword>
<evidence type="ECO:0000256" key="3">
    <source>
        <dbReference type="ARBA" id="ARBA00022692"/>
    </source>
</evidence>